<dbReference type="RefSeq" id="WP_134507483.1">
    <property type="nucleotide sequence ID" value="NZ_SOFM01000011.1"/>
</dbReference>
<reference evidence="1 2" key="1">
    <citation type="submission" date="2019-03" db="EMBL/GenBank/DDBJ databases">
        <title>Genomics of glacier-inhabiting Cryobacterium strains.</title>
        <authorList>
            <person name="Liu Q."/>
            <person name="Xin Y.-H."/>
        </authorList>
    </citation>
    <scope>NUCLEOTIDE SEQUENCE [LARGE SCALE GENOMIC DNA]</scope>
    <source>
        <strain evidence="1 2">RHLT2-21</strain>
    </source>
</reference>
<comment type="caution">
    <text evidence="1">The sequence shown here is derived from an EMBL/GenBank/DDBJ whole genome shotgun (WGS) entry which is preliminary data.</text>
</comment>
<keyword evidence="2" id="KW-1185">Reference proteome</keyword>
<sequence>MQLGNRFPLGGPVPTGLPHVVEIAIQAVEEELAALGEDNSGWRWTLTWLEAQPVLELDDGTVIRYNPGEDSATITQPAVTVEDDEDWI</sequence>
<proteinExistence type="predicted"/>
<accession>A0A4R8WET6</accession>
<dbReference type="AlphaFoldDB" id="A0A4R8WET6"/>
<name>A0A4R8WET6_9MICO</name>
<gene>
    <name evidence="1" type="ORF">E3O32_05285</name>
</gene>
<organism evidence="1 2">
    <name type="scientific">Cryobacterium mannosilyticum</name>
    <dbReference type="NCBI Taxonomy" id="1259190"/>
    <lineage>
        <taxon>Bacteria</taxon>
        <taxon>Bacillati</taxon>
        <taxon>Actinomycetota</taxon>
        <taxon>Actinomycetes</taxon>
        <taxon>Micrococcales</taxon>
        <taxon>Microbacteriaceae</taxon>
        <taxon>Cryobacterium</taxon>
    </lineage>
</organism>
<dbReference type="Proteomes" id="UP000297643">
    <property type="component" value="Unassembled WGS sequence"/>
</dbReference>
<dbReference type="EMBL" id="SOFM01000011">
    <property type="protein sequence ID" value="TFC06008.1"/>
    <property type="molecule type" value="Genomic_DNA"/>
</dbReference>
<evidence type="ECO:0000313" key="2">
    <source>
        <dbReference type="Proteomes" id="UP000297643"/>
    </source>
</evidence>
<protein>
    <recommendedName>
        <fullName evidence="3">Fe-S oxidoreductase</fullName>
    </recommendedName>
</protein>
<evidence type="ECO:0008006" key="3">
    <source>
        <dbReference type="Google" id="ProtNLM"/>
    </source>
</evidence>
<evidence type="ECO:0000313" key="1">
    <source>
        <dbReference type="EMBL" id="TFC06008.1"/>
    </source>
</evidence>